<protein>
    <submittedName>
        <fullName evidence="9">MFS transporter</fullName>
    </submittedName>
</protein>
<dbReference type="AlphaFoldDB" id="A0A2K4YDQ5"/>
<dbReference type="GO" id="GO:0005886">
    <property type="term" value="C:plasma membrane"/>
    <property type="evidence" value="ECO:0007669"/>
    <property type="project" value="UniProtKB-SubCell"/>
</dbReference>
<evidence type="ECO:0000313" key="10">
    <source>
        <dbReference type="Proteomes" id="UP000236318"/>
    </source>
</evidence>
<dbReference type="Proteomes" id="UP000236318">
    <property type="component" value="Unassembled WGS sequence"/>
</dbReference>
<feature type="transmembrane region" description="Helical" evidence="7">
    <location>
        <begin position="284"/>
        <end position="303"/>
    </location>
</feature>
<dbReference type="InterPro" id="IPR036259">
    <property type="entry name" value="MFS_trans_sf"/>
</dbReference>
<gene>
    <name evidence="9" type="ORF">MAAFP003_3583</name>
</gene>
<feature type="transmembrane region" description="Helical" evidence="7">
    <location>
        <begin position="134"/>
        <end position="153"/>
    </location>
</feature>
<organism evidence="9 10">
    <name type="scientific">Mycobacterium ahvazicum</name>
    <dbReference type="NCBI Taxonomy" id="1964395"/>
    <lineage>
        <taxon>Bacteria</taxon>
        <taxon>Bacillati</taxon>
        <taxon>Actinomycetota</taxon>
        <taxon>Actinomycetes</taxon>
        <taxon>Mycobacteriales</taxon>
        <taxon>Mycobacteriaceae</taxon>
        <taxon>Mycobacterium</taxon>
        <taxon>Mycobacterium simiae complex</taxon>
    </lineage>
</organism>
<reference evidence="9" key="1">
    <citation type="submission" date="2018-01" db="EMBL/GenBank/DDBJ databases">
        <authorList>
            <consortium name="Urmite Genomes"/>
        </authorList>
    </citation>
    <scope>NUCLEOTIDE SEQUENCE [LARGE SCALE GENOMIC DNA]</scope>
    <source>
        <strain evidence="9">AFP003</strain>
    </source>
</reference>
<keyword evidence="10" id="KW-1185">Reference proteome</keyword>
<keyword evidence="6 7" id="KW-0472">Membrane</keyword>
<dbReference type="EMBL" id="FXEG02000003">
    <property type="protein sequence ID" value="SOX54904.1"/>
    <property type="molecule type" value="Genomic_DNA"/>
</dbReference>
<dbReference type="GO" id="GO:0022857">
    <property type="term" value="F:transmembrane transporter activity"/>
    <property type="evidence" value="ECO:0007669"/>
    <property type="project" value="InterPro"/>
</dbReference>
<dbReference type="PANTHER" id="PTHR23513:SF11">
    <property type="entry name" value="STAPHYLOFERRIN A TRANSPORTER"/>
    <property type="match status" value="1"/>
</dbReference>
<evidence type="ECO:0000313" key="9">
    <source>
        <dbReference type="EMBL" id="SOX54904.1"/>
    </source>
</evidence>
<keyword evidence="4 7" id="KW-0812">Transmembrane</keyword>
<sequence length="553" mass="59847">VPVSFVAGTGRTEGLSTIDCVVIQDQERKPSTWAPLRNRVYRGLFIAQFVSNIGTWMQAVAAQWFLVENHSPDVIVALVQTASLGPTLLLGLFAGVLADLFDRRRLLIFLQTYAVLVALALALLTNLGRLTPTALLMFTLAIGFASALTGPAWQAIQPEVVPREQIPAVSVLGSVSANSTRAIGPAIGGIVVAWLGPAAVFAINAVSFSAIIVALRAWNRPKQIVPIERERIGQAIITGLQYVENSPIFRRILLRTALFLFPASAILALLPVAAAHTWHLGAGGYGVALGAIGLGAILAVIAAEPLHARISDNRLLAISAAAYGLAPVAVVWLPFGAAIPFLVLSGTAWLITLTTLNAAAQLSLPRWVRARGLSVYLLVSTGSQALGAYIWGLLATRWGLDVAMLWSAAVLGVAALSVAVLPLRPCTGTESVEVSSAWPTPTLVFEPCPQDGPVLVAVRYQVPPENLDEFIEAMRDVRQSRLRTGGHSWRLYHSVEEPNSFLERFTVTSWSEFERQRTERWVDVDHDGVTRAVSYTVDNTRRHEYYVALRTRK</sequence>
<comment type="caution">
    <text evidence="9">The sequence shown here is derived from an EMBL/GenBank/DDBJ whole genome shotgun (WGS) entry which is preliminary data.</text>
</comment>
<evidence type="ECO:0000256" key="4">
    <source>
        <dbReference type="ARBA" id="ARBA00022692"/>
    </source>
</evidence>
<feature type="transmembrane region" description="Helical" evidence="7">
    <location>
        <begin position="74"/>
        <end position="94"/>
    </location>
</feature>
<dbReference type="PANTHER" id="PTHR23513">
    <property type="entry name" value="INTEGRAL MEMBRANE EFFLUX PROTEIN-RELATED"/>
    <property type="match status" value="1"/>
</dbReference>
<evidence type="ECO:0000256" key="2">
    <source>
        <dbReference type="ARBA" id="ARBA00022448"/>
    </source>
</evidence>
<dbReference type="PROSITE" id="PS50850">
    <property type="entry name" value="MFS"/>
    <property type="match status" value="1"/>
</dbReference>
<dbReference type="Pfam" id="PF05977">
    <property type="entry name" value="MFS_3"/>
    <property type="match status" value="1"/>
</dbReference>
<name>A0A2K4YDQ5_9MYCO</name>
<feature type="transmembrane region" description="Helical" evidence="7">
    <location>
        <begin position="341"/>
        <end position="360"/>
    </location>
</feature>
<evidence type="ECO:0000259" key="8">
    <source>
        <dbReference type="PROSITE" id="PS50850"/>
    </source>
</evidence>
<evidence type="ECO:0000256" key="5">
    <source>
        <dbReference type="ARBA" id="ARBA00022989"/>
    </source>
</evidence>
<dbReference type="SUPFAM" id="SSF103473">
    <property type="entry name" value="MFS general substrate transporter"/>
    <property type="match status" value="1"/>
</dbReference>
<feature type="non-terminal residue" evidence="9">
    <location>
        <position position="1"/>
    </location>
</feature>
<evidence type="ECO:0000256" key="7">
    <source>
        <dbReference type="SAM" id="Phobius"/>
    </source>
</evidence>
<keyword evidence="5 7" id="KW-1133">Transmembrane helix</keyword>
<evidence type="ECO:0000256" key="6">
    <source>
        <dbReference type="ARBA" id="ARBA00023136"/>
    </source>
</evidence>
<evidence type="ECO:0000256" key="3">
    <source>
        <dbReference type="ARBA" id="ARBA00022475"/>
    </source>
</evidence>
<feature type="transmembrane region" description="Helical" evidence="7">
    <location>
        <begin position="45"/>
        <end position="67"/>
    </location>
</feature>
<proteinExistence type="predicted"/>
<feature type="transmembrane region" description="Helical" evidence="7">
    <location>
        <begin position="372"/>
        <end position="391"/>
    </location>
</feature>
<accession>A0A2K4YDQ5</accession>
<comment type="subcellular location">
    <subcellularLocation>
        <location evidence="1">Cell membrane</location>
        <topology evidence="1">Multi-pass membrane protein</topology>
    </subcellularLocation>
</comment>
<feature type="transmembrane region" description="Helical" evidence="7">
    <location>
        <begin position="186"/>
        <end position="215"/>
    </location>
</feature>
<keyword evidence="3" id="KW-1003">Cell membrane</keyword>
<feature type="transmembrane region" description="Helical" evidence="7">
    <location>
        <begin position="106"/>
        <end position="127"/>
    </location>
</feature>
<evidence type="ECO:0000256" key="1">
    <source>
        <dbReference type="ARBA" id="ARBA00004651"/>
    </source>
</evidence>
<feature type="domain" description="Major facilitator superfamily (MFS) profile" evidence="8">
    <location>
        <begin position="40"/>
        <end position="426"/>
    </location>
</feature>
<feature type="transmembrane region" description="Helical" evidence="7">
    <location>
        <begin position="315"/>
        <end position="335"/>
    </location>
</feature>
<dbReference type="InterPro" id="IPR010290">
    <property type="entry name" value="TM_effector"/>
</dbReference>
<keyword evidence="2" id="KW-0813">Transport</keyword>
<feature type="transmembrane region" description="Helical" evidence="7">
    <location>
        <begin position="257"/>
        <end position="278"/>
    </location>
</feature>
<feature type="transmembrane region" description="Helical" evidence="7">
    <location>
        <begin position="403"/>
        <end position="423"/>
    </location>
</feature>
<dbReference type="InterPro" id="IPR020846">
    <property type="entry name" value="MFS_dom"/>
</dbReference>
<dbReference type="Gene3D" id="1.20.1250.20">
    <property type="entry name" value="MFS general substrate transporter like domains"/>
    <property type="match status" value="1"/>
</dbReference>
<dbReference type="CDD" id="cd06173">
    <property type="entry name" value="MFS_MefA_like"/>
    <property type="match status" value="1"/>
</dbReference>